<reference evidence="1" key="1">
    <citation type="submission" date="2018-04" db="EMBL/GenBank/DDBJ databases">
        <title>Transcriptome assembly of Sipha flava.</title>
        <authorList>
            <person name="Scully E.D."/>
            <person name="Geib S.M."/>
            <person name="Palmer N.A."/>
            <person name="Koch K."/>
            <person name="Bradshaw J."/>
            <person name="Heng-Moss T."/>
            <person name="Sarath G."/>
        </authorList>
    </citation>
    <scope>NUCLEOTIDE SEQUENCE</scope>
</reference>
<evidence type="ECO:0000313" key="1">
    <source>
        <dbReference type="EMBL" id="MBY80844.1"/>
    </source>
</evidence>
<dbReference type="AlphaFoldDB" id="A0A2S2QSY7"/>
<sequence length="139" mass="16143">MIMITTILVKGGWVSEAHRTRVSNVAKRENDVEYDRHRCDHYDHYDRNYPSFGRCAPRESLRNVRANGRKHASTRFAYAERLFTCTTNRYVYVRISTTIRREYYCVPPFSPTSCDNINGCTESVESSTRGGRDVKYTVG</sequence>
<gene>
    <name evidence="1" type="ORF">g.167205</name>
</gene>
<name>A0A2S2QSY7_9HEMI</name>
<dbReference type="EMBL" id="GGMS01011641">
    <property type="protein sequence ID" value="MBY80844.1"/>
    <property type="molecule type" value="Transcribed_RNA"/>
</dbReference>
<protein>
    <submittedName>
        <fullName evidence="1">Uncharacterized protein</fullName>
    </submittedName>
</protein>
<organism evidence="1">
    <name type="scientific">Sipha flava</name>
    <name type="common">yellow sugarcane aphid</name>
    <dbReference type="NCBI Taxonomy" id="143950"/>
    <lineage>
        <taxon>Eukaryota</taxon>
        <taxon>Metazoa</taxon>
        <taxon>Ecdysozoa</taxon>
        <taxon>Arthropoda</taxon>
        <taxon>Hexapoda</taxon>
        <taxon>Insecta</taxon>
        <taxon>Pterygota</taxon>
        <taxon>Neoptera</taxon>
        <taxon>Paraneoptera</taxon>
        <taxon>Hemiptera</taxon>
        <taxon>Sternorrhyncha</taxon>
        <taxon>Aphidomorpha</taxon>
        <taxon>Aphidoidea</taxon>
        <taxon>Aphididae</taxon>
        <taxon>Sipha</taxon>
    </lineage>
</organism>
<proteinExistence type="predicted"/>
<accession>A0A2S2QSY7</accession>